<feature type="transmembrane region" description="Helical" evidence="10">
    <location>
        <begin position="40"/>
        <end position="59"/>
    </location>
</feature>
<evidence type="ECO:0000256" key="5">
    <source>
        <dbReference type="ARBA" id="ARBA00023040"/>
    </source>
</evidence>
<evidence type="ECO:0000313" key="12">
    <source>
        <dbReference type="EMBL" id="KYB26244.1"/>
    </source>
</evidence>
<comment type="subcellular location">
    <subcellularLocation>
        <location evidence="1">Membrane</location>
        <topology evidence="1">Multi-pass membrane protein</topology>
    </subcellularLocation>
</comment>
<keyword evidence="5 9" id="KW-0297">G-protein coupled receptor</keyword>
<keyword evidence="13" id="KW-1185">Reference proteome</keyword>
<dbReference type="Gene3D" id="1.20.1070.10">
    <property type="entry name" value="Rhodopsin 7-helix transmembrane proteins"/>
    <property type="match status" value="1"/>
</dbReference>
<keyword evidence="4 10" id="KW-1133">Transmembrane helix</keyword>
<comment type="similarity">
    <text evidence="2 9">Belongs to the G-protein coupled receptor 1 family.</text>
</comment>
<evidence type="ECO:0000256" key="6">
    <source>
        <dbReference type="ARBA" id="ARBA00023136"/>
    </source>
</evidence>
<name>A0A139WE88_TRICA</name>
<keyword evidence="6 10" id="KW-0472">Membrane</keyword>
<dbReference type="GO" id="GO:0004930">
    <property type="term" value="F:G protein-coupled receptor activity"/>
    <property type="evidence" value="ECO:0007669"/>
    <property type="project" value="UniProtKB-KW"/>
</dbReference>
<organism evidence="12 13">
    <name type="scientific">Tribolium castaneum</name>
    <name type="common">Red flour beetle</name>
    <dbReference type="NCBI Taxonomy" id="7070"/>
    <lineage>
        <taxon>Eukaryota</taxon>
        <taxon>Metazoa</taxon>
        <taxon>Ecdysozoa</taxon>
        <taxon>Arthropoda</taxon>
        <taxon>Hexapoda</taxon>
        <taxon>Insecta</taxon>
        <taxon>Pterygota</taxon>
        <taxon>Neoptera</taxon>
        <taxon>Endopterygota</taxon>
        <taxon>Coleoptera</taxon>
        <taxon>Polyphaga</taxon>
        <taxon>Cucujiformia</taxon>
        <taxon>Tenebrionidae</taxon>
        <taxon>Tenebrionidae incertae sedis</taxon>
        <taxon>Tribolium</taxon>
    </lineage>
</organism>
<keyword evidence="7 9" id="KW-0675">Receptor</keyword>
<evidence type="ECO:0000256" key="9">
    <source>
        <dbReference type="RuleBase" id="RU000688"/>
    </source>
</evidence>
<reference evidence="12 13" key="1">
    <citation type="journal article" date="2008" name="Nature">
        <title>The genome of the model beetle and pest Tribolium castaneum.</title>
        <authorList>
            <consortium name="Tribolium Genome Sequencing Consortium"/>
            <person name="Richards S."/>
            <person name="Gibbs R.A."/>
            <person name="Weinstock G.M."/>
            <person name="Brown S.J."/>
            <person name="Denell R."/>
            <person name="Beeman R.W."/>
            <person name="Gibbs R."/>
            <person name="Beeman R.W."/>
            <person name="Brown S.J."/>
            <person name="Bucher G."/>
            <person name="Friedrich M."/>
            <person name="Grimmelikhuijzen C.J."/>
            <person name="Klingler M."/>
            <person name="Lorenzen M."/>
            <person name="Richards S."/>
            <person name="Roth S."/>
            <person name="Schroder R."/>
            <person name="Tautz D."/>
            <person name="Zdobnov E.M."/>
            <person name="Muzny D."/>
            <person name="Gibbs R.A."/>
            <person name="Weinstock G.M."/>
            <person name="Attaway T."/>
            <person name="Bell S."/>
            <person name="Buhay C.J."/>
            <person name="Chandrabose M.N."/>
            <person name="Chavez D."/>
            <person name="Clerk-Blankenburg K.P."/>
            <person name="Cree A."/>
            <person name="Dao M."/>
            <person name="Davis C."/>
            <person name="Chacko J."/>
            <person name="Dinh H."/>
            <person name="Dugan-Rocha S."/>
            <person name="Fowler G."/>
            <person name="Garner T.T."/>
            <person name="Garnes J."/>
            <person name="Gnirke A."/>
            <person name="Hawes A."/>
            <person name="Hernandez J."/>
            <person name="Hines S."/>
            <person name="Holder M."/>
            <person name="Hume J."/>
            <person name="Jhangiani S.N."/>
            <person name="Joshi V."/>
            <person name="Khan Z.M."/>
            <person name="Jackson L."/>
            <person name="Kovar C."/>
            <person name="Kowis A."/>
            <person name="Lee S."/>
            <person name="Lewis L.R."/>
            <person name="Margolis J."/>
            <person name="Morgan M."/>
            <person name="Nazareth L.V."/>
            <person name="Nguyen N."/>
            <person name="Okwuonu G."/>
            <person name="Parker D."/>
            <person name="Richards S."/>
            <person name="Ruiz S.J."/>
            <person name="Santibanez J."/>
            <person name="Savard J."/>
            <person name="Scherer S.E."/>
            <person name="Schneider B."/>
            <person name="Sodergren E."/>
            <person name="Tautz D."/>
            <person name="Vattahil S."/>
            <person name="Villasana D."/>
            <person name="White C.S."/>
            <person name="Wright R."/>
            <person name="Park Y."/>
            <person name="Beeman R.W."/>
            <person name="Lord J."/>
            <person name="Oppert B."/>
            <person name="Lorenzen M."/>
            <person name="Brown S."/>
            <person name="Wang L."/>
            <person name="Savard J."/>
            <person name="Tautz D."/>
            <person name="Richards S."/>
            <person name="Weinstock G."/>
            <person name="Gibbs R.A."/>
            <person name="Liu Y."/>
            <person name="Worley K."/>
            <person name="Weinstock G."/>
            <person name="Elsik C.G."/>
            <person name="Reese J.T."/>
            <person name="Elhaik E."/>
            <person name="Landan G."/>
            <person name="Graur D."/>
            <person name="Arensburger P."/>
            <person name="Atkinson P."/>
            <person name="Beeman R.W."/>
            <person name="Beidler J."/>
            <person name="Brown S.J."/>
            <person name="Demuth J.P."/>
            <person name="Drury D.W."/>
            <person name="Du Y.Z."/>
            <person name="Fujiwara H."/>
            <person name="Lorenzen M."/>
            <person name="Maselli V."/>
            <person name="Osanai M."/>
            <person name="Park Y."/>
            <person name="Robertson H.M."/>
            <person name="Tu Z."/>
            <person name="Wang J.J."/>
            <person name="Wang S."/>
            <person name="Richards S."/>
            <person name="Song H."/>
            <person name="Zhang L."/>
            <person name="Sodergren E."/>
            <person name="Werner D."/>
            <person name="Stanke M."/>
            <person name="Morgenstern B."/>
            <person name="Solovyev V."/>
            <person name="Kosarev P."/>
            <person name="Brown G."/>
            <person name="Chen H.C."/>
            <person name="Ermolaeva O."/>
            <person name="Hlavina W."/>
            <person name="Kapustin Y."/>
            <person name="Kiryutin B."/>
            <person name="Kitts P."/>
            <person name="Maglott D."/>
            <person name="Pruitt K."/>
            <person name="Sapojnikov V."/>
            <person name="Souvorov A."/>
            <person name="Mackey A.J."/>
            <person name="Waterhouse R.M."/>
            <person name="Wyder S."/>
            <person name="Zdobnov E.M."/>
            <person name="Zdobnov E.M."/>
            <person name="Wyder S."/>
            <person name="Kriventseva E.V."/>
            <person name="Kadowaki T."/>
            <person name="Bork P."/>
            <person name="Aranda M."/>
            <person name="Bao R."/>
            <person name="Beermann A."/>
            <person name="Berns N."/>
            <person name="Bolognesi R."/>
            <person name="Bonneton F."/>
            <person name="Bopp D."/>
            <person name="Brown S.J."/>
            <person name="Bucher G."/>
            <person name="Butts T."/>
            <person name="Chaumot A."/>
            <person name="Denell R.E."/>
            <person name="Ferrier D.E."/>
            <person name="Friedrich M."/>
            <person name="Gordon C.M."/>
            <person name="Jindra M."/>
            <person name="Klingler M."/>
            <person name="Lan Q."/>
            <person name="Lattorff H.M."/>
            <person name="Laudet V."/>
            <person name="von Levetsow C."/>
            <person name="Liu Z."/>
            <person name="Lutz R."/>
            <person name="Lynch J.A."/>
            <person name="da Fonseca R.N."/>
            <person name="Posnien N."/>
            <person name="Reuter R."/>
            <person name="Roth S."/>
            <person name="Savard J."/>
            <person name="Schinko J.B."/>
            <person name="Schmitt C."/>
            <person name="Schoppmeier M."/>
            <person name="Schroder R."/>
            <person name="Shippy T.D."/>
            <person name="Simonnet F."/>
            <person name="Marques-Souza H."/>
            <person name="Tautz D."/>
            <person name="Tomoyasu Y."/>
            <person name="Trauner J."/>
            <person name="Van der Zee M."/>
            <person name="Vervoort M."/>
            <person name="Wittkopp N."/>
            <person name="Wimmer E.A."/>
            <person name="Yang X."/>
            <person name="Jones A.K."/>
            <person name="Sattelle D.B."/>
            <person name="Ebert P.R."/>
            <person name="Nelson D."/>
            <person name="Scott J.G."/>
            <person name="Beeman R.W."/>
            <person name="Muthukrishnan S."/>
            <person name="Kramer K.J."/>
            <person name="Arakane Y."/>
            <person name="Beeman R.W."/>
            <person name="Zhu Q."/>
            <person name="Hogenkamp D."/>
            <person name="Dixit R."/>
            <person name="Oppert B."/>
            <person name="Jiang H."/>
            <person name="Zou Z."/>
            <person name="Marshall J."/>
            <person name="Elpidina E."/>
            <person name="Vinokurov K."/>
            <person name="Oppert C."/>
            <person name="Zou Z."/>
            <person name="Evans J."/>
            <person name="Lu Z."/>
            <person name="Zhao P."/>
            <person name="Sumathipala N."/>
            <person name="Altincicek B."/>
            <person name="Vilcinskas A."/>
            <person name="Williams M."/>
            <person name="Hultmark D."/>
            <person name="Hetru C."/>
            <person name="Jiang H."/>
            <person name="Grimmelikhuijzen C.J."/>
            <person name="Hauser F."/>
            <person name="Cazzamali G."/>
            <person name="Williamson M."/>
            <person name="Park Y."/>
            <person name="Li B."/>
            <person name="Tanaka Y."/>
            <person name="Predel R."/>
            <person name="Neupert S."/>
            <person name="Schachtner J."/>
            <person name="Verleyen P."/>
            <person name="Raible F."/>
            <person name="Bork P."/>
            <person name="Friedrich M."/>
            <person name="Walden K.K."/>
            <person name="Robertson H.M."/>
            <person name="Angeli S."/>
            <person name="Foret S."/>
            <person name="Bucher G."/>
            <person name="Schuetz S."/>
            <person name="Maleszka R."/>
            <person name="Wimmer E.A."/>
            <person name="Beeman R.W."/>
            <person name="Lorenzen M."/>
            <person name="Tomoyasu Y."/>
            <person name="Miller S.C."/>
            <person name="Grossmann D."/>
            <person name="Bucher G."/>
        </authorList>
    </citation>
    <scope>NUCLEOTIDE SEQUENCE [LARGE SCALE GENOMIC DNA]</scope>
    <source>
        <strain evidence="12 13">Georgia GA2</strain>
    </source>
</reference>
<keyword evidence="8 9" id="KW-0807">Transducer</keyword>
<dbReference type="AlphaFoldDB" id="A0A139WE88"/>
<evidence type="ECO:0000256" key="1">
    <source>
        <dbReference type="ARBA" id="ARBA00004141"/>
    </source>
</evidence>
<dbReference type="InterPro" id="IPR017452">
    <property type="entry name" value="GPCR_Rhodpsn_7TM"/>
</dbReference>
<dbReference type="Pfam" id="PF00001">
    <property type="entry name" value="7tm_1"/>
    <property type="match status" value="1"/>
</dbReference>
<evidence type="ECO:0000256" key="2">
    <source>
        <dbReference type="ARBA" id="ARBA00010663"/>
    </source>
</evidence>
<sequence>MKSVSVTVSVLTLTFISIDRWYAICFPLKFKSTTGRAKTAIGIIWIVALACDIPEMIYVTTIPTVDEVDTVLLTQCAPTWSTETDTIFFILKMVLFYLIPLLFMSIAYLQIIRVLWKSGNVPHQIMDASGGGGRQTNTFAMNMNASTEGQLRSRRKAAKMLVAVVVMFAFCYFPVHLLSILRKTVGLKNTDGNRAFSLISHWLCYANSAVNPIIYNFMSGKFRKEFHRAFEHCCQRSGGHGFQFSAVYRKTEKDSGIASRTHSRTDLEIQRVNDFEPRHNRKGTKTSMLLVET</sequence>
<evidence type="ECO:0000256" key="10">
    <source>
        <dbReference type="SAM" id="Phobius"/>
    </source>
</evidence>
<proteinExistence type="inferred from homology"/>
<dbReference type="eggNOG" id="KOG3656">
    <property type="taxonomic scope" value="Eukaryota"/>
</dbReference>
<evidence type="ECO:0000259" key="11">
    <source>
        <dbReference type="PROSITE" id="PS50262"/>
    </source>
</evidence>
<evidence type="ECO:0000256" key="3">
    <source>
        <dbReference type="ARBA" id="ARBA00022692"/>
    </source>
</evidence>
<dbReference type="EMBL" id="KQ971354">
    <property type="protein sequence ID" value="KYB26244.1"/>
    <property type="molecule type" value="Genomic_DNA"/>
</dbReference>
<dbReference type="InterPro" id="IPR000276">
    <property type="entry name" value="GPCR_Rhodpsn"/>
</dbReference>
<dbReference type="GO" id="GO:0016020">
    <property type="term" value="C:membrane"/>
    <property type="evidence" value="ECO:0007669"/>
    <property type="project" value="UniProtKB-SubCell"/>
</dbReference>
<feature type="domain" description="G-protein coupled receptors family 1 profile" evidence="11">
    <location>
        <begin position="1"/>
        <end position="215"/>
    </location>
</feature>
<evidence type="ECO:0000256" key="7">
    <source>
        <dbReference type="ARBA" id="ARBA00023170"/>
    </source>
</evidence>
<dbReference type="PROSITE" id="PS00237">
    <property type="entry name" value="G_PROTEIN_RECEP_F1_1"/>
    <property type="match status" value="1"/>
</dbReference>
<gene>
    <name evidence="12" type="primary">AUGUSTUS-3.0.2_33678</name>
    <name evidence="12" type="ORF">TcasGA2_TC033678</name>
</gene>
<reference evidence="12 13" key="2">
    <citation type="journal article" date="2010" name="Nucleic Acids Res.">
        <title>BeetleBase in 2010: revisions to provide comprehensive genomic information for Tribolium castaneum.</title>
        <authorList>
            <person name="Kim H.S."/>
            <person name="Murphy T."/>
            <person name="Xia J."/>
            <person name="Caragea D."/>
            <person name="Park Y."/>
            <person name="Beeman R.W."/>
            <person name="Lorenzen M.D."/>
            <person name="Butcher S."/>
            <person name="Manak J.R."/>
            <person name="Brown S.J."/>
        </authorList>
    </citation>
    <scope>GENOME REANNOTATION</scope>
    <source>
        <strain evidence="12 13">Georgia GA2</strain>
    </source>
</reference>
<dbReference type="PRINTS" id="PR00237">
    <property type="entry name" value="GPCRRHODOPSN"/>
</dbReference>
<accession>A0A139WE88</accession>
<feature type="transmembrane region" description="Helical" evidence="10">
    <location>
        <begin position="160"/>
        <end position="179"/>
    </location>
</feature>
<dbReference type="PROSITE" id="PS50262">
    <property type="entry name" value="G_PROTEIN_RECEP_F1_2"/>
    <property type="match status" value="1"/>
</dbReference>
<dbReference type="PANTHER" id="PTHR45695:SF15">
    <property type="entry name" value="OPSIN RH2"/>
    <property type="match status" value="1"/>
</dbReference>
<dbReference type="SUPFAM" id="SSF81321">
    <property type="entry name" value="Family A G protein-coupled receptor-like"/>
    <property type="match status" value="1"/>
</dbReference>
<evidence type="ECO:0000256" key="8">
    <source>
        <dbReference type="ARBA" id="ARBA00023224"/>
    </source>
</evidence>
<evidence type="ECO:0000313" key="13">
    <source>
        <dbReference type="Proteomes" id="UP000007266"/>
    </source>
</evidence>
<dbReference type="PANTHER" id="PTHR45695">
    <property type="entry name" value="LEUCOKININ RECEPTOR-RELATED"/>
    <property type="match status" value="1"/>
</dbReference>
<keyword evidence="3 9" id="KW-0812">Transmembrane</keyword>
<protein>
    <submittedName>
        <fullName evidence="12">Neuropeptide Y receptor-like Protein</fullName>
    </submittedName>
</protein>
<feature type="transmembrane region" description="Helical" evidence="10">
    <location>
        <begin position="199"/>
        <end position="218"/>
    </location>
</feature>
<evidence type="ECO:0000256" key="4">
    <source>
        <dbReference type="ARBA" id="ARBA00022989"/>
    </source>
</evidence>
<dbReference type="Proteomes" id="UP000007266">
    <property type="component" value="Linkage group 7"/>
</dbReference>
<feature type="transmembrane region" description="Helical" evidence="10">
    <location>
        <begin position="87"/>
        <end position="109"/>
    </location>
</feature>